<dbReference type="EMBL" id="CP002213">
    <property type="protein sequence ID" value="ADO58770.1"/>
    <property type="molecule type" value="Genomic_DNA"/>
</dbReference>
<evidence type="ECO:0000313" key="2">
    <source>
        <dbReference type="EMBL" id="ADO58770.1"/>
    </source>
</evidence>
<dbReference type="eggNOG" id="COG1216">
    <property type="taxonomic scope" value="Bacteria"/>
</dbReference>
<feature type="domain" description="Glycosyltransferase 2-like" evidence="1">
    <location>
        <begin position="486"/>
        <end position="665"/>
    </location>
</feature>
<dbReference type="AlphaFoldDB" id="E3EAL2"/>
<dbReference type="SUPFAM" id="SSF53448">
    <property type="entry name" value="Nucleotide-diphospho-sugar transferases"/>
    <property type="match status" value="2"/>
</dbReference>
<dbReference type="PANTHER" id="PTHR43179">
    <property type="entry name" value="RHAMNOSYLTRANSFERASE WBBL"/>
    <property type="match status" value="1"/>
</dbReference>
<evidence type="ECO:0000313" key="3">
    <source>
        <dbReference type="Proteomes" id="UP000006868"/>
    </source>
</evidence>
<dbReference type="HOGENOM" id="CLU_005003_0_0_9"/>
<proteinExistence type="predicted"/>
<accession>E3EAL2</accession>
<dbReference type="InterPro" id="IPR001173">
    <property type="entry name" value="Glyco_trans_2-like"/>
</dbReference>
<dbReference type="GO" id="GO:0016757">
    <property type="term" value="F:glycosyltransferase activity"/>
    <property type="evidence" value="ECO:0007669"/>
    <property type="project" value="UniProtKB-KW"/>
</dbReference>
<dbReference type="eggNOG" id="COG1215">
    <property type="taxonomic scope" value="Bacteria"/>
</dbReference>
<dbReference type="Pfam" id="PF00535">
    <property type="entry name" value="Glycos_transf_2"/>
    <property type="match status" value="2"/>
</dbReference>
<reference evidence="2 3" key="1">
    <citation type="journal article" date="2011" name="J. Bacteriol.">
        <title>Complete genome sequence of Paenibacillus polymyxa SC2, a strain of plant growth-promoting Rhizobacterium with broad-spectrum antimicrobial activity.</title>
        <authorList>
            <person name="Ma M."/>
            <person name="Wang C."/>
            <person name="Ding Y."/>
            <person name="Li L."/>
            <person name="Shen D."/>
            <person name="Jiang X."/>
            <person name="Guan D."/>
            <person name="Cao F."/>
            <person name="Chen H."/>
            <person name="Feng R."/>
            <person name="Wang X."/>
            <person name="Ge Y."/>
            <person name="Yao L."/>
            <person name="Bing X."/>
            <person name="Yang X."/>
            <person name="Li J."/>
            <person name="Du B."/>
        </authorList>
    </citation>
    <scope>NUCLEOTIDE SEQUENCE [LARGE SCALE GENOMIC DNA]</scope>
    <source>
        <strain evidence="2 3">SC2</strain>
    </source>
</reference>
<dbReference type="PANTHER" id="PTHR43179:SF7">
    <property type="entry name" value="RHAMNOSYLTRANSFERASE WBBL"/>
    <property type="match status" value="1"/>
</dbReference>
<keyword evidence="2" id="KW-0808">Transferase</keyword>
<protein>
    <submittedName>
        <fullName evidence="2">Glycosyl transferase family 2</fullName>
    </submittedName>
</protein>
<evidence type="ECO:0000259" key="1">
    <source>
        <dbReference type="Pfam" id="PF00535"/>
    </source>
</evidence>
<dbReference type="CDD" id="cd04186">
    <property type="entry name" value="GT_2_like_c"/>
    <property type="match status" value="1"/>
</dbReference>
<dbReference type="CAZy" id="GT2">
    <property type="family name" value="Glycosyltransferase Family 2"/>
</dbReference>
<dbReference type="KEGG" id="ppm:PPSC2_22685"/>
<dbReference type="RefSeq" id="WP_013373309.1">
    <property type="nucleotide sequence ID" value="NC_014622.2"/>
</dbReference>
<name>E3EAL2_PAEPS</name>
<gene>
    <name evidence="2" type="ORF">PPSC2_22685</name>
</gene>
<sequence length="759" mass="86987">MSIKFYLKNVFFPMLAGILGIRKILKLVPVNHLIKDNGNWVSTGDDPAFVFQGKFYVGWNQINWSSNSEEYTPLKLYWNDGSGYSEVNSVIFSFISPTGAKQTSTLFIPPGVQELRLDPGEKETVFELSDFEFKKITKIHIVFQAMKKLLLQRGSNVGTIKKLIIKATYVIRKHGIRGFWSTIKNNADLTLTNVLENYQLWVAKNRISPQQKINIRHEIEMFTYKPLISVIMPVYNVEEIWLRKCIDSVIEQLYPYWELCISDDASSKEHIKRVLTEYQERDSRIKVSFREKNGHISESSNSAIEISDGEFIALLDHDDELASDALYQNVKILNENPSLDFIYSDEDKIGVDGERHSPYFKPDWSPDLILSQMYTCHLGVYRKSLVTKIGGFRQGYEGSQDFDLVLRLTELTNKIYHIPKILYHWRTIPESTASGASAKNYTHYAGIKALQDTLQRRNIKGTIEELDNYPNMYRIHYDVEREPLVSIIIPTKDMSSILDSCLESIFLKTTYLNFEIIIVDNGSTEQTTFDVFAKWKDQHPDKVSILTLDIPFNYSKLNNSAVEIARGELLLFLNNDIEVIDANWLEEMIGYASRGNTGAVGAKLLYPDKTIQHSGVIMGLGGVAGHAFRTALDTDPGYFGALMVNRNVSVVTAACLMIKKEIFSEVNGFEEDLSVAFNDVDFCLKVLEKGYYNITLNSIKLYHHESKTRGLENTTEKIKRFQSEIDYMHAHWPAYINYDPFYNVNLSLEGDCSYRIKNI</sequence>
<dbReference type="Proteomes" id="UP000006868">
    <property type="component" value="Chromosome"/>
</dbReference>
<dbReference type="Gene3D" id="3.90.550.10">
    <property type="entry name" value="Spore Coat Polysaccharide Biosynthesis Protein SpsA, Chain A"/>
    <property type="match status" value="2"/>
</dbReference>
<dbReference type="CDD" id="cd04184">
    <property type="entry name" value="GT2_RfbC_Mx_like"/>
    <property type="match status" value="1"/>
</dbReference>
<feature type="domain" description="Glycosyltransferase 2-like" evidence="1">
    <location>
        <begin position="229"/>
        <end position="388"/>
    </location>
</feature>
<dbReference type="InterPro" id="IPR029044">
    <property type="entry name" value="Nucleotide-diphossugar_trans"/>
</dbReference>
<organism evidence="2 3">
    <name type="scientific">Paenibacillus polymyxa (strain SC2)</name>
    <name type="common">Bacillus polymyxa</name>
    <dbReference type="NCBI Taxonomy" id="886882"/>
    <lineage>
        <taxon>Bacteria</taxon>
        <taxon>Bacillati</taxon>
        <taxon>Bacillota</taxon>
        <taxon>Bacilli</taxon>
        <taxon>Bacillales</taxon>
        <taxon>Paenibacillaceae</taxon>
        <taxon>Paenibacillus</taxon>
    </lineage>
</organism>
<dbReference type="PATRIC" id="fig|886882.15.peg.4804"/>